<evidence type="ECO:0000313" key="10">
    <source>
        <dbReference type="EMBL" id="AFD26061.1"/>
    </source>
</evidence>
<feature type="domain" description="Alcohol dehydrogenase iron-type/glycerol dehydrogenase GldA" evidence="8">
    <location>
        <begin position="17"/>
        <end position="188"/>
    </location>
</feature>
<dbReference type="Gene3D" id="3.40.50.1970">
    <property type="match status" value="1"/>
</dbReference>
<keyword evidence="11" id="KW-1185">Reference proteome</keyword>
<dbReference type="PANTHER" id="PTHR11496:SF83">
    <property type="entry name" value="HYDROXYACID-OXOACID TRANSHYDROGENASE, MITOCHONDRIAL"/>
    <property type="match status" value="1"/>
</dbReference>
<dbReference type="Gene3D" id="1.20.1090.10">
    <property type="entry name" value="Dehydroquinate synthase-like - alpha domain"/>
    <property type="match status" value="1"/>
</dbReference>
<keyword evidence="4" id="KW-0809">Transit peptide</keyword>
<name>H8GYL4_DEIGI</name>
<dbReference type="InterPro" id="IPR042157">
    <property type="entry name" value="HOT"/>
</dbReference>
<dbReference type="KEGG" id="dgo:DGo_CA2134"/>
<keyword evidence="5" id="KW-0560">Oxidoreductase</keyword>
<proteinExistence type="inferred from homology"/>
<comment type="similarity">
    <text evidence="2">Belongs to the iron-containing alcohol dehydrogenase family. Hydroxyacid-oxoacid transhydrogenase subfamily.</text>
</comment>
<evidence type="ECO:0000256" key="7">
    <source>
        <dbReference type="SAM" id="MobiDB-lite"/>
    </source>
</evidence>
<sequence length="426" mass="44853">MTDGAAHESMFTIEATPVKFGAGAAHDAGWEMRRLGGQRVFVVVDPEVLARGVARPVLDSLAAAGLDTVLYSEVETEPGLAALERAVAAAREARPDAFVAIGGGSAIDTAKVANLLYTHGGDIMDYVNPPVGRGLKPPSPLRPLLAVPTTAGSGSEATTVAILDLPDLKIKTGISHRALRPAQALVDPELSRAAPGAVIASAGLDVVCHAAESFLSRPYTSRPRPTSPDERPPYQGSNPVADLWSAQALRYGGQYLRRAVASGDDTEARGLMMLSATMAGVGFGSAGVHIPHACAYPLAGLRHTYRDPGYPGDKNFVPHGFSVIVTAPAAFRFTFDADPAKHLQAATCLTGRSYAPDDRDALPRALLELMRDVGAPSGVAALGYGEPDIPALIDGALKQQRLLAVAPKQPSRDDLERIFRESLHNW</sequence>
<dbReference type="eggNOG" id="COG1454">
    <property type="taxonomic scope" value="Bacteria"/>
</dbReference>
<evidence type="ECO:0000256" key="4">
    <source>
        <dbReference type="ARBA" id="ARBA00022946"/>
    </source>
</evidence>
<accession>H8GYL4</accession>
<dbReference type="GO" id="GO:0046872">
    <property type="term" value="F:metal ion binding"/>
    <property type="evidence" value="ECO:0007669"/>
    <property type="project" value="InterPro"/>
</dbReference>
<feature type="domain" description="Fe-containing alcohol dehydrogenase-like C-terminal" evidence="9">
    <location>
        <begin position="236"/>
        <end position="422"/>
    </location>
</feature>
<dbReference type="EC" id="1.1.99.24" evidence="3"/>
<evidence type="ECO:0000256" key="1">
    <source>
        <dbReference type="ARBA" id="ARBA00000813"/>
    </source>
</evidence>
<evidence type="ECO:0000259" key="9">
    <source>
        <dbReference type="Pfam" id="PF25137"/>
    </source>
</evidence>
<evidence type="ECO:0000313" key="11">
    <source>
        <dbReference type="Proteomes" id="UP000007575"/>
    </source>
</evidence>
<comment type="catalytic activity">
    <reaction evidence="6">
        <text>4-hydroxybutanoate + 2-oxoglutarate = (R)-2-hydroxyglutarate + succinate semialdehyde</text>
        <dbReference type="Rhea" id="RHEA:24734"/>
        <dbReference type="ChEBI" id="CHEBI:15801"/>
        <dbReference type="ChEBI" id="CHEBI:16724"/>
        <dbReference type="ChEBI" id="CHEBI:16810"/>
        <dbReference type="ChEBI" id="CHEBI:57706"/>
        <dbReference type="EC" id="1.1.99.24"/>
    </reaction>
</comment>
<dbReference type="Proteomes" id="UP000007575">
    <property type="component" value="Chromosome"/>
</dbReference>
<dbReference type="AlphaFoldDB" id="H8GYL4"/>
<evidence type="ECO:0000256" key="5">
    <source>
        <dbReference type="ARBA" id="ARBA00023002"/>
    </source>
</evidence>
<dbReference type="CDD" id="cd08190">
    <property type="entry name" value="HOT"/>
    <property type="match status" value="1"/>
</dbReference>
<dbReference type="EMBL" id="CP002191">
    <property type="protein sequence ID" value="AFD26061.1"/>
    <property type="molecule type" value="Genomic_DNA"/>
</dbReference>
<dbReference type="HOGENOM" id="CLU_007207_0_7_0"/>
<protein>
    <recommendedName>
        <fullName evidence="3">hydroxyacid-oxoacid transhydrogenase</fullName>
        <ecNumber evidence="3">1.1.99.24</ecNumber>
    </recommendedName>
</protein>
<evidence type="ECO:0000256" key="3">
    <source>
        <dbReference type="ARBA" id="ARBA00013182"/>
    </source>
</evidence>
<dbReference type="GO" id="GO:0047988">
    <property type="term" value="F:hydroxyacid-oxoacid transhydrogenase activity"/>
    <property type="evidence" value="ECO:0007669"/>
    <property type="project" value="UniProtKB-EC"/>
</dbReference>
<reference evidence="10 11" key="1">
    <citation type="journal article" date="2012" name="PLoS ONE">
        <title>Genome sequence and transcriptome analysis of the radioresistant bacterium Deinococcus gobiensis: insights into the extreme environmental adaptations.</title>
        <authorList>
            <person name="Yuan M."/>
            <person name="Chen M."/>
            <person name="Zhang W."/>
            <person name="Lu W."/>
            <person name="Wang J."/>
            <person name="Yang M."/>
            <person name="Zhao P."/>
            <person name="Tang R."/>
            <person name="Li X."/>
            <person name="Hao Y."/>
            <person name="Zhou Z."/>
            <person name="Zhan Y."/>
            <person name="Yu H."/>
            <person name="Teng C."/>
            <person name="Yan Y."/>
            <person name="Ping S."/>
            <person name="Wang Y."/>
            <person name="Lin M."/>
        </authorList>
    </citation>
    <scope>NUCLEOTIDE SEQUENCE [LARGE SCALE GENOMIC DNA]</scope>
    <source>
        <strain evidence="10 11">I-0</strain>
    </source>
</reference>
<evidence type="ECO:0000259" key="8">
    <source>
        <dbReference type="Pfam" id="PF00465"/>
    </source>
</evidence>
<dbReference type="PANTHER" id="PTHR11496">
    <property type="entry name" value="ALCOHOL DEHYDROGENASE"/>
    <property type="match status" value="1"/>
</dbReference>
<dbReference type="RefSeq" id="WP_014685544.1">
    <property type="nucleotide sequence ID" value="NC_017790.1"/>
</dbReference>
<dbReference type="FunFam" id="3.40.50.1970:FF:000003">
    <property type="entry name" value="Alcohol dehydrogenase, iron-containing"/>
    <property type="match status" value="1"/>
</dbReference>
<dbReference type="PATRIC" id="fig|745776.4.peg.2190"/>
<dbReference type="InterPro" id="IPR056798">
    <property type="entry name" value="ADH_Fe_C"/>
</dbReference>
<feature type="region of interest" description="Disordered" evidence="7">
    <location>
        <begin position="217"/>
        <end position="238"/>
    </location>
</feature>
<dbReference type="Pfam" id="PF00465">
    <property type="entry name" value="Fe-ADH"/>
    <property type="match status" value="1"/>
</dbReference>
<organism evidence="10 11">
    <name type="scientific">Deinococcus gobiensis (strain DSM 21396 / JCM 16679 / CGMCC 1.7299 / I-0)</name>
    <dbReference type="NCBI Taxonomy" id="745776"/>
    <lineage>
        <taxon>Bacteria</taxon>
        <taxon>Thermotogati</taxon>
        <taxon>Deinococcota</taxon>
        <taxon>Deinococci</taxon>
        <taxon>Deinococcales</taxon>
        <taxon>Deinococcaceae</taxon>
        <taxon>Deinococcus</taxon>
    </lineage>
</organism>
<dbReference type="InterPro" id="IPR039697">
    <property type="entry name" value="Alcohol_dehydrogenase_Fe"/>
</dbReference>
<dbReference type="STRING" id="745776.DGo_CA2134"/>
<comment type="catalytic activity">
    <reaction evidence="1">
        <text>(S)-3-hydroxybutanoate + 2-oxoglutarate = (R)-2-hydroxyglutarate + acetoacetate</text>
        <dbReference type="Rhea" id="RHEA:23048"/>
        <dbReference type="ChEBI" id="CHEBI:11047"/>
        <dbReference type="ChEBI" id="CHEBI:13705"/>
        <dbReference type="ChEBI" id="CHEBI:15801"/>
        <dbReference type="ChEBI" id="CHEBI:16810"/>
        <dbReference type="EC" id="1.1.99.24"/>
    </reaction>
</comment>
<gene>
    <name evidence="10" type="ordered locus">DGo_CA2134</name>
</gene>
<dbReference type="InterPro" id="IPR001670">
    <property type="entry name" value="ADH_Fe/GldA"/>
</dbReference>
<dbReference type="Pfam" id="PF25137">
    <property type="entry name" value="ADH_Fe_C"/>
    <property type="match status" value="1"/>
</dbReference>
<evidence type="ECO:0000256" key="2">
    <source>
        <dbReference type="ARBA" id="ARBA00010005"/>
    </source>
</evidence>
<dbReference type="OrthoDB" id="9815791at2"/>
<dbReference type="SUPFAM" id="SSF56796">
    <property type="entry name" value="Dehydroquinate synthase-like"/>
    <property type="match status" value="1"/>
</dbReference>
<evidence type="ECO:0000256" key="6">
    <source>
        <dbReference type="ARBA" id="ARBA00049496"/>
    </source>
</evidence>
<dbReference type="GO" id="GO:0004022">
    <property type="term" value="F:alcohol dehydrogenase (NAD+) activity"/>
    <property type="evidence" value="ECO:0007669"/>
    <property type="project" value="InterPro"/>
</dbReference>